<dbReference type="Proteomes" id="UP000005050">
    <property type="component" value="Unassembled WGS sequence"/>
</dbReference>
<dbReference type="AlphaFoldDB" id="H3R9T3"/>
<evidence type="ECO:0000313" key="6">
    <source>
        <dbReference type="Proteomes" id="UP000192380"/>
    </source>
</evidence>
<reference evidence="3 6" key="3">
    <citation type="submission" date="2016-10" db="EMBL/GenBank/DDBJ databases">
        <title>Complete Genome Assembly of Pantoea stewartii subsp. stewartii DC283, a Corn Pathogen.</title>
        <authorList>
            <person name="Duong D.A."/>
            <person name="Stevens A.M."/>
            <person name="Jensen R.V."/>
        </authorList>
    </citation>
    <scope>NUCLEOTIDE SEQUENCE [LARGE SCALE GENOMIC DNA]</scope>
    <source>
        <strain evidence="3 6">DC283</strain>
    </source>
</reference>
<dbReference type="Proteomes" id="UP000192380">
    <property type="component" value="Chromosome"/>
</dbReference>
<dbReference type="RefSeq" id="WP_006118126.1">
    <property type="nucleotide sequence ID" value="NZ_AHIE01000002.1"/>
</dbReference>
<gene>
    <name evidence="4" type="ORF">CKS_0415</name>
    <name evidence="3" type="ORF">DSJ_20100</name>
</gene>
<dbReference type="EMBL" id="AHIE01000002">
    <property type="protein sequence ID" value="EHU01946.1"/>
    <property type="molecule type" value="Genomic_DNA"/>
</dbReference>
<reference evidence="4 5" key="1">
    <citation type="journal article" date="2012" name="Mol. Microbiol.">
        <title>The genetic and structural basis of two distinct terminal side branch residues in stewartan and amylovoran exopolysaccharides and their potential role in host adaptation.</title>
        <authorList>
            <person name="Wang X."/>
            <person name="Yang F."/>
            <person name="von Bodman S.B."/>
        </authorList>
    </citation>
    <scope>NUCLEOTIDE SEQUENCE [LARGE SCALE GENOMIC DNA]</scope>
    <source>
        <strain evidence="4 5">DC283</strain>
    </source>
</reference>
<dbReference type="PATRIC" id="fig|660596.6.peg.652"/>
<feature type="region of interest" description="Disordered" evidence="1">
    <location>
        <begin position="1"/>
        <end position="20"/>
    </location>
</feature>
<evidence type="ECO:0000313" key="4">
    <source>
        <dbReference type="EMBL" id="EHU01946.1"/>
    </source>
</evidence>
<evidence type="ECO:0000313" key="5">
    <source>
        <dbReference type="Proteomes" id="UP000005050"/>
    </source>
</evidence>
<dbReference type="InterPro" id="IPR011083">
    <property type="entry name" value="Phage_tail_collar_dom"/>
</dbReference>
<dbReference type="InterPro" id="IPR037053">
    <property type="entry name" value="Phage_tail_collar_dom_sf"/>
</dbReference>
<evidence type="ECO:0000313" key="3">
    <source>
        <dbReference type="EMBL" id="ARF51394.1"/>
    </source>
</evidence>
<keyword evidence="6" id="KW-1185">Reference proteome</keyword>
<dbReference type="PANTHER" id="PTHR35191:SF1">
    <property type="entry name" value="PROPHAGE SIDE TAIL FIBER PROTEIN HOMOLOG STFQ-RELATED"/>
    <property type="match status" value="1"/>
</dbReference>
<feature type="domain" description="Phage tail collar" evidence="2">
    <location>
        <begin position="165"/>
        <end position="210"/>
    </location>
</feature>
<dbReference type="STRING" id="660596.DSJ_20100"/>
<feature type="compositionally biased region" description="Polar residues" evidence="1">
    <location>
        <begin position="8"/>
        <end position="20"/>
    </location>
</feature>
<dbReference type="Gene3D" id="3.90.1340.10">
    <property type="entry name" value="Phage tail collar domain"/>
    <property type="match status" value="1"/>
</dbReference>
<dbReference type="InterPro" id="IPR051934">
    <property type="entry name" value="Phage_Tail_Fiber_Structural"/>
</dbReference>
<dbReference type="PANTHER" id="PTHR35191">
    <property type="entry name" value="PROPHAGE SIDE TAIL FIBER PROTEIN HOMOLOG STFQ-RELATED"/>
    <property type="match status" value="1"/>
</dbReference>
<dbReference type="SUPFAM" id="SSF88874">
    <property type="entry name" value="Receptor-binding domain of short tail fibre protein gp12"/>
    <property type="match status" value="1"/>
</dbReference>
<dbReference type="KEGG" id="pstw:DSJ_20100"/>
<protein>
    <submittedName>
        <fullName evidence="4">Phage tail collar protein</fullName>
    </submittedName>
</protein>
<dbReference type="EMBL" id="CP017581">
    <property type="protein sequence ID" value="ARF51394.1"/>
    <property type="molecule type" value="Genomic_DNA"/>
</dbReference>
<accession>H3R9T3</accession>
<evidence type="ECO:0000259" key="2">
    <source>
        <dbReference type="Pfam" id="PF07484"/>
    </source>
</evidence>
<name>H3R9T3_PANSE</name>
<dbReference type="OrthoDB" id="6549064at2"/>
<evidence type="ECO:0000256" key="1">
    <source>
        <dbReference type="SAM" id="MobiDB-lite"/>
    </source>
</evidence>
<reference evidence="4" key="2">
    <citation type="submission" date="2012-01" db="EMBL/GenBank/DDBJ databases">
        <authorList>
            <person name="Biehl B.S."/>
            <person name="Ding Y."/>
            <person name="Dugan-Rocha S.P."/>
            <person name="Gibbs R.A."/>
            <person name="Glasner J.D."/>
            <person name="Kovar C."/>
            <person name="Muzny D.M."/>
            <person name="Neeno-Eckwall E.C."/>
            <person name="Perna N.T."/>
            <person name="Qin X."/>
            <person name="von Bodman S.B."/>
            <person name="Weinstock G.M."/>
        </authorList>
    </citation>
    <scope>NUCLEOTIDE SEQUENCE</scope>
    <source>
        <strain evidence="4">DC283</strain>
    </source>
</reference>
<dbReference type="Pfam" id="PF07484">
    <property type="entry name" value="Collar"/>
    <property type="match status" value="1"/>
</dbReference>
<organism evidence="4 5">
    <name type="scientific">Pantoea stewartii subsp. stewartii DC283</name>
    <dbReference type="NCBI Taxonomy" id="660596"/>
    <lineage>
        <taxon>Bacteria</taxon>
        <taxon>Pseudomonadati</taxon>
        <taxon>Pseudomonadota</taxon>
        <taxon>Gammaproteobacteria</taxon>
        <taxon>Enterobacterales</taxon>
        <taxon>Erwiniaceae</taxon>
        <taxon>Pantoea</taxon>
    </lineage>
</organism>
<sequence length="344" mass="36496">MKPLIDPINTSDGQFHGRNNQTGELATIVTPVYMNDTQDATRSLQREVISVLTAGGIKPADATNDQLLDALKALFLAEDDTRVSGALQKDKNLSDLPDATKAREALELDQVGNWLAVQANGGLHSSGNHRIYLDWGEDGKLHVTVDSSDIGILATSDELLHAAIPLPWPTDSPPSGYAIMQGQAFDTTKYTQLAAAYPSGTLPDMRGQTIKGKPDGRKLLSSEAGGIQSHTHTGTVAATDLGSPSTSVFDYGNKATDVQGQHNHAYNWFGGGPDVYHVSMDDVHMGNQDQATSASGNHAHTVPIGAHQHTVPLGAHAHGLTINATGNTANTVDNIAFNYIVRLA</sequence>
<proteinExistence type="predicted"/>